<dbReference type="PROSITE" id="PS50931">
    <property type="entry name" value="HTH_LYSR"/>
    <property type="match status" value="1"/>
</dbReference>
<organism evidence="6 7">
    <name type="scientific">Pelagibacterium lentulum</name>
    <dbReference type="NCBI Taxonomy" id="2029865"/>
    <lineage>
        <taxon>Bacteria</taxon>
        <taxon>Pseudomonadati</taxon>
        <taxon>Pseudomonadota</taxon>
        <taxon>Alphaproteobacteria</taxon>
        <taxon>Hyphomicrobiales</taxon>
        <taxon>Devosiaceae</taxon>
        <taxon>Pelagibacterium</taxon>
    </lineage>
</organism>
<dbReference type="OrthoDB" id="9786526at2"/>
<dbReference type="RefSeq" id="WP_127071864.1">
    <property type="nucleotide sequence ID" value="NZ_BMKB01000005.1"/>
</dbReference>
<evidence type="ECO:0000256" key="4">
    <source>
        <dbReference type="ARBA" id="ARBA00023163"/>
    </source>
</evidence>
<dbReference type="Pfam" id="PF00126">
    <property type="entry name" value="HTH_1"/>
    <property type="match status" value="1"/>
</dbReference>
<dbReference type="InterPro" id="IPR058163">
    <property type="entry name" value="LysR-type_TF_proteobact-type"/>
</dbReference>
<dbReference type="FunFam" id="1.10.10.10:FF:000001">
    <property type="entry name" value="LysR family transcriptional regulator"/>
    <property type="match status" value="1"/>
</dbReference>
<dbReference type="InterPro" id="IPR005119">
    <property type="entry name" value="LysR_subst-bd"/>
</dbReference>
<reference evidence="6 7" key="1">
    <citation type="journal article" date="2014" name="Int. J. Syst. Evol. Microbiol.">
        <title>Complete genome sequence of Corynebacterium casei LMG S-19264T (=DSM 44701T), isolated from a smear-ripened cheese.</title>
        <authorList>
            <consortium name="US DOE Joint Genome Institute (JGI-PGF)"/>
            <person name="Walter F."/>
            <person name="Albersmeier A."/>
            <person name="Kalinowski J."/>
            <person name="Ruckert C."/>
        </authorList>
    </citation>
    <scope>NUCLEOTIDE SEQUENCE [LARGE SCALE GENOMIC DNA]</scope>
    <source>
        <strain evidence="6 7">CGMCC 1.15896</strain>
    </source>
</reference>
<evidence type="ECO:0000256" key="2">
    <source>
        <dbReference type="ARBA" id="ARBA00023015"/>
    </source>
</evidence>
<dbReference type="InterPro" id="IPR036390">
    <property type="entry name" value="WH_DNA-bd_sf"/>
</dbReference>
<gene>
    <name evidence="6" type="ORF">GCM10011499_31480</name>
</gene>
<dbReference type="GO" id="GO:0043565">
    <property type="term" value="F:sequence-specific DNA binding"/>
    <property type="evidence" value="ECO:0007669"/>
    <property type="project" value="TreeGrafter"/>
</dbReference>
<sequence length="301" mass="33244">MLNLNDLYLFVQVADHQGFAGASRSLGIPKSTLAKRIADFEETLGIRLFQRNSRRFTITEIGQDLYRHAAAVLIEAEAAEQMLKERLAEPSGSVRITTSATVAQMALTEVLPEVALLYPKIEILLHATDRFVDLAQEGFDIAIRAHYRPLSDSDLVQRRVGTAQNQLVAAPTYLQARSPHRYPEDLEGCDGLLGGASDRALIWSLYNRDGAITEVKPRRRFVSDEPLTLMQAAIAGLGIACLPSGLCAQAISEGRLRRILPDWHAQGATTTILTPHRRGQLPSIRVVVDFLARRLPSQLFG</sequence>
<dbReference type="GO" id="GO:0006351">
    <property type="term" value="P:DNA-templated transcription"/>
    <property type="evidence" value="ECO:0007669"/>
    <property type="project" value="TreeGrafter"/>
</dbReference>
<dbReference type="PANTHER" id="PTHR30537:SF31">
    <property type="entry name" value="TRANSCRIPTIONAL REGULATOR, LYSR FAMILY"/>
    <property type="match status" value="1"/>
</dbReference>
<dbReference type="InterPro" id="IPR036388">
    <property type="entry name" value="WH-like_DNA-bd_sf"/>
</dbReference>
<proteinExistence type="inferred from homology"/>
<evidence type="ECO:0000313" key="6">
    <source>
        <dbReference type="EMBL" id="GGA59070.1"/>
    </source>
</evidence>
<dbReference type="EMBL" id="BMKB01000005">
    <property type="protein sequence ID" value="GGA59070.1"/>
    <property type="molecule type" value="Genomic_DNA"/>
</dbReference>
<keyword evidence="7" id="KW-1185">Reference proteome</keyword>
<dbReference type="Gene3D" id="1.10.10.10">
    <property type="entry name" value="Winged helix-like DNA-binding domain superfamily/Winged helix DNA-binding domain"/>
    <property type="match status" value="1"/>
</dbReference>
<dbReference type="PANTHER" id="PTHR30537">
    <property type="entry name" value="HTH-TYPE TRANSCRIPTIONAL REGULATOR"/>
    <property type="match status" value="1"/>
</dbReference>
<dbReference type="SUPFAM" id="SSF53850">
    <property type="entry name" value="Periplasmic binding protein-like II"/>
    <property type="match status" value="1"/>
</dbReference>
<dbReference type="Proteomes" id="UP000596977">
    <property type="component" value="Unassembled WGS sequence"/>
</dbReference>
<evidence type="ECO:0000256" key="3">
    <source>
        <dbReference type="ARBA" id="ARBA00023125"/>
    </source>
</evidence>
<dbReference type="Pfam" id="PF03466">
    <property type="entry name" value="LysR_substrate"/>
    <property type="match status" value="1"/>
</dbReference>
<dbReference type="GO" id="GO:0003700">
    <property type="term" value="F:DNA-binding transcription factor activity"/>
    <property type="evidence" value="ECO:0007669"/>
    <property type="project" value="InterPro"/>
</dbReference>
<evidence type="ECO:0000313" key="7">
    <source>
        <dbReference type="Proteomes" id="UP000596977"/>
    </source>
</evidence>
<dbReference type="CDD" id="cd08422">
    <property type="entry name" value="PBP2_CrgA_like"/>
    <property type="match status" value="1"/>
</dbReference>
<dbReference type="Gene3D" id="3.40.190.290">
    <property type="match status" value="1"/>
</dbReference>
<dbReference type="AlphaFoldDB" id="A0A916RK42"/>
<evidence type="ECO:0000256" key="1">
    <source>
        <dbReference type="ARBA" id="ARBA00009437"/>
    </source>
</evidence>
<accession>A0A916RK42</accession>
<protein>
    <submittedName>
        <fullName evidence="6">LysR family transcriptional regulator</fullName>
    </submittedName>
</protein>
<keyword evidence="4" id="KW-0804">Transcription</keyword>
<name>A0A916RK42_9HYPH</name>
<keyword evidence="2" id="KW-0805">Transcription regulation</keyword>
<dbReference type="InterPro" id="IPR000847">
    <property type="entry name" value="LysR_HTH_N"/>
</dbReference>
<keyword evidence="3" id="KW-0238">DNA-binding</keyword>
<comment type="similarity">
    <text evidence="1">Belongs to the LysR transcriptional regulatory family.</text>
</comment>
<feature type="domain" description="HTH lysR-type" evidence="5">
    <location>
        <begin position="2"/>
        <end position="59"/>
    </location>
</feature>
<evidence type="ECO:0000259" key="5">
    <source>
        <dbReference type="PROSITE" id="PS50931"/>
    </source>
</evidence>
<comment type="caution">
    <text evidence="6">The sequence shown here is derived from an EMBL/GenBank/DDBJ whole genome shotgun (WGS) entry which is preliminary data.</text>
</comment>
<dbReference type="SUPFAM" id="SSF46785">
    <property type="entry name" value="Winged helix' DNA-binding domain"/>
    <property type="match status" value="1"/>
</dbReference>